<dbReference type="FunFam" id="3.30.1390.20:FF:000005">
    <property type="entry name" value="39S ribosomal protein L30, mitochondrial"/>
    <property type="match status" value="1"/>
</dbReference>
<keyword evidence="4" id="KW-0689">Ribosomal protein</keyword>
<evidence type="ECO:0000256" key="4">
    <source>
        <dbReference type="ARBA" id="ARBA00022980"/>
    </source>
</evidence>
<dbReference type="InterPro" id="IPR016082">
    <property type="entry name" value="Ribosomal_uL30_ferredoxin-like"/>
</dbReference>
<evidence type="ECO:0000256" key="3">
    <source>
        <dbReference type="ARBA" id="ARBA00022946"/>
    </source>
</evidence>
<protein>
    <recommendedName>
        <fullName evidence="7">Large ribosomal subunit protein uL30m</fullName>
    </recommendedName>
    <alternativeName>
        <fullName evidence="8">39S ribosomal protein L30, mitochondrial</fullName>
    </alternativeName>
</protein>
<gene>
    <name evidence="10" type="ORF">MNOR_LOCUS16761</name>
</gene>
<dbReference type="GO" id="GO:0003735">
    <property type="term" value="F:structural constituent of ribosome"/>
    <property type="evidence" value="ECO:0007669"/>
    <property type="project" value="InterPro"/>
</dbReference>
<sequence>RHFEKMQRTPTLLRLSTVISTSPSNVPVRLKSRVTRLAPGTQSHEKALWSNGEVFHPGRKDCPLGNKDQYPQDLPDGGKQYFGFKYYPRYAEQQDPTDFEPAPLHLVTRTRCLKRKPWWDRDTMKLIGLGGKRSDVSVLKNNPENNALLWKVKHMVKVTPLRVPTNLPKDIDPKDCFIKETGEFYHIPKIGIPKEKLVEDAKLTKPAFDGDHLLKEARKRWQDAWEVKMK</sequence>
<evidence type="ECO:0000313" key="10">
    <source>
        <dbReference type="EMBL" id="CAL4100299.1"/>
    </source>
</evidence>
<organism evidence="10 11">
    <name type="scientific">Meganyctiphanes norvegica</name>
    <name type="common">Northern krill</name>
    <name type="synonym">Thysanopoda norvegica</name>
    <dbReference type="NCBI Taxonomy" id="48144"/>
    <lineage>
        <taxon>Eukaryota</taxon>
        <taxon>Metazoa</taxon>
        <taxon>Ecdysozoa</taxon>
        <taxon>Arthropoda</taxon>
        <taxon>Crustacea</taxon>
        <taxon>Multicrustacea</taxon>
        <taxon>Malacostraca</taxon>
        <taxon>Eumalacostraca</taxon>
        <taxon>Eucarida</taxon>
        <taxon>Euphausiacea</taxon>
        <taxon>Euphausiidae</taxon>
        <taxon>Meganyctiphanes</taxon>
    </lineage>
</organism>
<keyword evidence="6" id="KW-0687">Ribonucleoprotein</keyword>
<keyword evidence="5" id="KW-0496">Mitochondrion</keyword>
<reference evidence="10 11" key="1">
    <citation type="submission" date="2024-05" db="EMBL/GenBank/DDBJ databases">
        <authorList>
            <person name="Wallberg A."/>
        </authorList>
    </citation>
    <scope>NUCLEOTIDE SEQUENCE [LARGE SCALE GENOMIC DNA]</scope>
</reference>
<dbReference type="Proteomes" id="UP001497623">
    <property type="component" value="Unassembled WGS sequence"/>
</dbReference>
<dbReference type="PANTHER" id="PTHR15892:SF2">
    <property type="entry name" value="LARGE RIBOSOMAL SUBUNIT PROTEIN UL30M"/>
    <property type="match status" value="1"/>
</dbReference>
<evidence type="ECO:0000256" key="8">
    <source>
        <dbReference type="ARBA" id="ARBA00035356"/>
    </source>
</evidence>
<feature type="domain" description="Large ribosomal subunit protein uL30-like ferredoxin-like fold" evidence="9">
    <location>
        <begin position="106"/>
        <end position="156"/>
    </location>
</feature>
<dbReference type="InterPro" id="IPR005996">
    <property type="entry name" value="Ribosomal_uL30_bac-type"/>
</dbReference>
<comment type="similarity">
    <text evidence="2">Belongs to the universal ribosomal protein uL30 family.</text>
</comment>
<accession>A0AAV2QT50</accession>
<dbReference type="PANTHER" id="PTHR15892">
    <property type="entry name" value="MITOCHONDRIAL RIBOSOMAL PROTEIN L30"/>
    <property type="match status" value="1"/>
</dbReference>
<dbReference type="GO" id="GO:0006412">
    <property type="term" value="P:translation"/>
    <property type="evidence" value="ECO:0007669"/>
    <property type="project" value="InterPro"/>
</dbReference>
<dbReference type="AlphaFoldDB" id="A0AAV2QT50"/>
<dbReference type="InterPro" id="IPR036919">
    <property type="entry name" value="Ribo_uL30_ferredoxin-like_sf"/>
</dbReference>
<evidence type="ECO:0000256" key="5">
    <source>
        <dbReference type="ARBA" id="ARBA00023128"/>
    </source>
</evidence>
<dbReference type="SUPFAM" id="SSF55129">
    <property type="entry name" value="Ribosomal protein L30p/L7e"/>
    <property type="match status" value="1"/>
</dbReference>
<evidence type="ECO:0000313" key="11">
    <source>
        <dbReference type="Proteomes" id="UP001497623"/>
    </source>
</evidence>
<comment type="caution">
    <text evidence="10">The sequence shown here is derived from an EMBL/GenBank/DDBJ whole genome shotgun (WGS) entry which is preliminary data.</text>
</comment>
<evidence type="ECO:0000256" key="6">
    <source>
        <dbReference type="ARBA" id="ARBA00023274"/>
    </source>
</evidence>
<name>A0AAV2QT50_MEGNR</name>
<dbReference type="EMBL" id="CAXKWB010011176">
    <property type="protein sequence ID" value="CAL4100299.1"/>
    <property type="molecule type" value="Genomic_DNA"/>
</dbReference>
<evidence type="ECO:0000259" key="9">
    <source>
        <dbReference type="Pfam" id="PF00327"/>
    </source>
</evidence>
<evidence type="ECO:0000256" key="7">
    <source>
        <dbReference type="ARBA" id="ARBA00035281"/>
    </source>
</evidence>
<evidence type="ECO:0000256" key="2">
    <source>
        <dbReference type="ARBA" id="ARBA00007594"/>
    </source>
</evidence>
<keyword evidence="3" id="KW-0809">Transit peptide</keyword>
<dbReference type="GO" id="GO:0015934">
    <property type="term" value="C:large ribosomal subunit"/>
    <property type="evidence" value="ECO:0007669"/>
    <property type="project" value="InterPro"/>
</dbReference>
<proteinExistence type="inferred from homology"/>
<evidence type="ECO:0000256" key="1">
    <source>
        <dbReference type="ARBA" id="ARBA00004173"/>
    </source>
</evidence>
<dbReference type="Pfam" id="PF00327">
    <property type="entry name" value="Ribosomal_L30"/>
    <property type="match status" value="1"/>
</dbReference>
<dbReference type="GO" id="GO:0005743">
    <property type="term" value="C:mitochondrial inner membrane"/>
    <property type="evidence" value="ECO:0007669"/>
    <property type="project" value="UniProtKB-ARBA"/>
</dbReference>
<feature type="non-terminal residue" evidence="10">
    <location>
        <position position="1"/>
    </location>
</feature>
<keyword evidence="11" id="KW-1185">Reference proteome</keyword>
<dbReference type="Gene3D" id="3.30.1390.20">
    <property type="entry name" value="Ribosomal protein L30, ferredoxin-like fold domain"/>
    <property type="match status" value="1"/>
</dbReference>
<comment type="subcellular location">
    <subcellularLocation>
        <location evidence="1">Mitochondrion</location>
    </subcellularLocation>
</comment>